<proteinExistence type="predicted"/>
<dbReference type="AlphaFoldDB" id="A0A0S4QUN8"/>
<dbReference type="RefSeq" id="WP_131799559.1">
    <property type="nucleotide sequence ID" value="NZ_FAOZ01000026.1"/>
</dbReference>
<dbReference type="InterPro" id="IPR036291">
    <property type="entry name" value="NAD(P)-bd_dom_sf"/>
</dbReference>
<reference evidence="3" key="1">
    <citation type="submission" date="2015-11" db="EMBL/GenBank/DDBJ databases">
        <authorList>
            <person name="Varghese N."/>
        </authorList>
    </citation>
    <scope>NUCLEOTIDE SEQUENCE [LARGE SCALE GENOMIC DNA]</scope>
    <source>
        <strain evidence="3">DSM 45899</strain>
    </source>
</reference>
<keyword evidence="3" id="KW-1185">Reference proteome</keyword>
<accession>A0A0S4QUN8</accession>
<dbReference type="Proteomes" id="UP000198802">
    <property type="component" value="Unassembled WGS sequence"/>
</dbReference>
<dbReference type="Pfam" id="PF19328">
    <property type="entry name" value="DAP_DH_C"/>
    <property type="match status" value="1"/>
</dbReference>
<evidence type="ECO:0000259" key="1">
    <source>
        <dbReference type="Pfam" id="PF19328"/>
    </source>
</evidence>
<dbReference type="SUPFAM" id="SSF51735">
    <property type="entry name" value="NAD(P)-binding Rossmann-fold domains"/>
    <property type="match status" value="1"/>
</dbReference>
<evidence type="ECO:0000313" key="3">
    <source>
        <dbReference type="Proteomes" id="UP000198802"/>
    </source>
</evidence>
<dbReference type="EMBL" id="FAOZ01000026">
    <property type="protein sequence ID" value="CUU59317.1"/>
    <property type="molecule type" value="Genomic_DNA"/>
</dbReference>
<dbReference type="InterPro" id="IPR045760">
    <property type="entry name" value="DAP_DH_C"/>
</dbReference>
<dbReference type="Gene3D" id="3.40.50.720">
    <property type="entry name" value="NAD(P)-binding Rossmann-like Domain"/>
    <property type="match status" value="1"/>
</dbReference>
<name>A0A0S4QUN8_9ACTN</name>
<evidence type="ECO:0000313" key="2">
    <source>
        <dbReference type="EMBL" id="CUU59317.1"/>
    </source>
</evidence>
<gene>
    <name evidence="2" type="ORF">Ga0074812_12694</name>
</gene>
<protein>
    <submittedName>
        <fullName evidence="2">4-hydroxy-tetrahydrodipicolinate reductase</fullName>
    </submittedName>
</protein>
<sequence>MEGRRISIRVVHWGTGAAGREALRGIINHPGLELVGVCVNAAEKEGRDAAQLCGLAEPTGVVATRDSAALLALRPDCLSYFGPGPGREKAVVADLVPFLSAGANVVTTSLAGMVYPPAADARSREPLAAAAASGQSSFFATGIEPGFGSDLLPLSLLSACDDVESVRIQEIADYSTYGVEEAMRFAFGFGNPPDQPGILFTGDLLVNEWGAVISQLADALGLRLDGIDTVHEVATVNTDLSTAIGTLRAGEVSGVRFEVRGLLDGRPVIILEHVNRMGAAVAPDWPHGSTTDTLVYRVEIEGRPAMRCELTFDQVAGSDHGLIATAMRAVNAIPAVCAAPSGLLSALDLPVIAGRNVVRRAP</sequence>
<feature type="domain" description="2,4-diaminopentanoate dehydrogenase C-terminal" evidence="1">
    <location>
        <begin position="150"/>
        <end position="353"/>
    </location>
</feature>
<organism evidence="2 3">
    <name type="scientific">Parafrankia irregularis</name>
    <dbReference type="NCBI Taxonomy" id="795642"/>
    <lineage>
        <taxon>Bacteria</taxon>
        <taxon>Bacillati</taxon>
        <taxon>Actinomycetota</taxon>
        <taxon>Actinomycetes</taxon>
        <taxon>Frankiales</taxon>
        <taxon>Frankiaceae</taxon>
        <taxon>Parafrankia</taxon>
    </lineage>
</organism>